<evidence type="ECO:0000313" key="3">
    <source>
        <dbReference type="Proteomes" id="UP000030671"/>
    </source>
</evidence>
<evidence type="ECO:0000313" key="2">
    <source>
        <dbReference type="EMBL" id="ETW85101.1"/>
    </source>
</evidence>
<feature type="compositionally biased region" description="Basic residues" evidence="1">
    <location>
        <begin position="87"/>
        <end position="100"/>
    </location>
</feature>
<sequence>MVNLSSSSKIRKKGPTAGKYMDQKDASLALALSIGEAQEDRTRQKVGKINKAQKAPKDDRKTRSAAQTKLKDATAILLARKCDAKKAKTKLRRESKRKQSRANAVDISVSNDAQSTPIRKKVSFA</sequence>
<protein>
    <submittedName>
        <fullName evidence="2">Uncharacterized protein</fullName>
    </submittedName>
</protein>
<name>W4KJ54_HETIT</name>
<feature type="region of interest" description="Disordered" evidence="1">
    <location>
        <begin position="86"/>
        <end position="125"/>
    </location>
</feature>
<dbReference type="GeneID" id="20665734"/>
<evidence type="ECO:0000256" key="1">
    <source>
        <dbReference type="SAM" id="MobiDB-lite"/>
    </source>
</evidence>
<dbReference type="Proteomes" id="UP000030671">
    <property type="component" value="Unassembled WGS sequence"/>
</dbReference>
<gene>
    <name evidence="2" type="ORF">HETIRDRAFT_101131</name>
</gene>
<feature type="region of interest" description="Disordered" evidence="1">
    <location>
        <begin position="1"/>
        <end position="22"/>
    </location>
</feature>
<dbReference type="RefSeq" id="XP_009541987.1">
    <property type="nucleotide sequence ID" value="XM_009543692.1"/>
</dbReference>
<feature type="compositionally biased region" description="Polar residues" evidence="1">
    <location>
        <begin position="108"/>
        <end position="117"/>
    </location>
</feature>
<keyword evidence="3" id="KW-1185">Reference proteome</keyword>
<organism evidence="2 3">
    <name type="scientific">Heterobasidion irregulare (strain TC 32-1)</name>
    <dbReference type="NCBI Taxonomy" id="747525"/>
    <lineage>
        <taxon>Eukaryota</taxon>
        <taxon>Fungi</taxon>
        <taxon>Dikarya</taxon>
        <taxon>Basidiomycota</taxon>
        <taxon>Agaricomycotina</taxon>
        <taxon>Agaricomycetes</taxon>
        <taxon>Russulales</taxon>
        <taxon>Bondarzewiaceae</taxon>
        <taxon>Heterobasidion</taxon>
        <taxon>Heterobasidion annosum species complex</taxon>
    </lineage>
</organism>
<dbReference type="EMBL" id="KI925455">
    <property type="protein sequence ID" value="ETW85101.1"/>
    <property type="molecule type" value="Genomic_DNA"/>
</dbReference>
<dbReference type="HOGENOM" id="CLU_1992914_0_0_1"/>
<feature type="region of interest" description="Disordered" evidence="1">
    <location>
        <begin position="37"/>
        <end position="70"/>
    </location>
</feature>
<accession>W4KJ54</accession>
<dbReference type="AlphaFoldDB" id="W4KJ54"/>
<reference evidence="2 3" key="1">
    <citation type="journal article" date="2012" name="New Phytol.">
        <title>Insight into trade-off between wood decay and parasitism from the genome of a fungal forest pathogen.</title>
        <authorList>
            <person name="Olson A."/>
            <person name="Aerts A."/>
            <person name="Asiegbu F."/>
            <person name="Belbahri L."/>
            <person name="Bouzid O."/>
            <person name="Broberg A."/>
            <person name="Canback B."/>
            <person name="Coutinho P.M."/>
            <person name="Cullen D."/>
            <person name="Dalman K."/>
            <person name="Deflorio G."/>
            <person name="van Diepen L.T."/>
            <person name="Dunand C."/>
            <person name="Duplessis S."/>
            <person name="Durling M."/>
            <person name="Gonthier P."/>
            <person name="Grimwood J."/>
            <person name="Fossdal C.G."/>
            <person name="Hansson D."/>
            <person name="Henrissat B."/>
            <person name="Hietala A."/>
            <person name="Himmelstrand K."/>
            <person name="Hoffmeister D."/>
            <person name="Hogberg N."/>
            <person name="James T.Y."/>
            <person name="Karlsson M."/>
            <person name="Kohler A."/>
            <person name="Kues U."/>
            <person name="Lee Y.H."/>
            <person name="Lin Y.C."/>
            <person name="Lind M."/>
            <person name="Lindquist E."/>
            <person name="Lombard V."/>
            <person name="Lucas S."/>
            <person name="Lunden K."/>
            <person name="Morin E."/>
            <person name="Murat C."/>
            <person name="Park J."/>
            <person name="Raffaello T."/>
            <person name="Rouze P."/>
            <person name="Salamov A."/>
            <person name="Schmutz J."/>
            <person name="Solheim H."/>
            <person name="Stahlberg J."/>
            <person name="Velez H."/>
            <person name="de Vries R.P."/>
            <person name="Wiebenga A."/>
            <person name="Woodward S."/>
            <person name="Yakovlev I."/>
            <person name="Garbelotto M."/>
            <person name="Martin F."/>
            <person name="Grigoriev I.V."/>
            <person name="Stenlid J."/>
        </authorList>
    </citation>
    <scope>NUCLEOTIDE SEQUENCE [LARGE SCALE GENOMIC DNA]</scope>
    <source>
        <strain evidence="2 3">TC 32-1</strain>
    </source>
</reference>
<dbReference type="KEGG" id="hir:HETIRDRAFT_101131"/>
<dbReference type="InParanoid" id="W4KJ54"/>
<proteinExistence type="predicted"/>